<name>A0A150XCK1_9BACT</name>
<accession>A0A150XCK1</accession>
<evidence type="ECO:0000313" key="2">
    <source>
        <dbReference type="Proteomes" id="UP000075606"/>
    </source>
</evidence>
<sequence length="133" mass="15423">MIQWIKDNWPASRKRVERIAAETVKNFGKIMNERASRLRLENSIVETLNSAIPEVKLEASFTKKRVELLETALIDLWQQLNPSKYKQGETVRGWTVTKLTVDTSQLPELTYQYTVEKGDETRVLKELTKETLA</sequence>
<dbReference type="Proteomes" id="UP000075606">
    <property type="component" value="Unassembled WGS sequence"/>
</dbReference>
<dbReference type="STRING" id="333140.AWW68_19440"/>
<gene>
    <name evidence="1" type="ORF">AWW68_19440</name>
</gene>
<protein>
    <submittedName>
        <fullName evidence="1">Uncharacterized protein</fullName>
    </submittedName>
</protein>
<keyword evidence="2" id="KW-1185">Reference proteome</keyword>
<reference evidence="1 2" key="1">
    <citation type="submission" date="2016-01" db="EMBL/GenBank/DDBJ databases">
        <title>Genome sequencing of Roseivirga spongicola UST030701-084.</title>
        <authorList>
            <person name="Selvaratnam C."/>
            <person name="Thevarajoo S."/>
            <person name="Goh K.M."/>
            <person name="Ee R."/>
            <person name="Chan K.-G."/>
            <person name="Chong C.S."/>
        </authorList>
    </citation>
    <scope>NUCLEOTIDE SEQUENCE [LARGE SCALE GENOMIC DNA]</scope>
    <source>
        <strain evidence="1 2">UST030701-084</strain>
    </source>
</reference>
<dbReference type="EMBL" id="LRPC01000006">
    <property type="protein sequence ID" value="KYG76422.1"/>
    <property type="molecule type" value="Genomic_DNA"/>
</dbReference>
<organism evidence="1 2">
    <name type="scientific">Roseivirga spongicola</name>
    <dbReference type="NCBI Taxonomy" id="333140"/>
    <lineage>
        <taxon>Bacteria</taxon>
        <taxon>Pseudomonadati</taxon>
        <taxon>Bacteroidota</taxon>
        <taxon>Cytophagia</taxon>
        <taxon>Cytophagales</taxon>
        <taxon>Roseivirgaceae</taxon>
        <taxon>Roseivirga</taxon>
    </lineage>
</organism>
<evidence type="ECO:0000313" key="1">
    <source>
        <dbReference type="EMBL" id="KYG76422.1"/>
    </source>
</evidence>
<proteinExistence type="predicted"/>
<dbReference type="AlphaFoldDB" id="A0A150XCK1"/>
<dbReference type="RefSeq" id="WP_068218919.1">
    <property type="nucleotide sequence ID" value="NZ_LRPC01000006.1"/>
</dbReference>
<comment type="caution">
    <text evidence="1">The sequence shown here is derived from an EMBL/GenBank/DDBJ whole genome shotgun (WGS) entry which is preliminary data.</text>
</comment>